<organism evidence="2 3">
    <name type="scientific">Daedalea quercina L-15889</name>
    <dbReference type="NCBI Taxonomy" id="1314783"/>
    <lineage>
        <taxon>Eukaryota</taxon>
        <taxon>Fungi</taxon>
        <taxon>Dikarya</taxon>
        <taxon>Basidiomycota</taxon>
        <taxon>Agaricomycotina</taxon>
        <taxon>Agaricomycetes</taxon>
        <taxon>Polyporales</taxon>
        <taxon>Fomitopsis</taxon>
    </lineage>
</organism>
<dbReference type="Proteomes" id="UP000076727">
    <property type="component" value="Unassembled WGS sequence"/>
</dbReference>
<dbReference type="EMBL" id="KV429050">
    <property type="protein sequence ID" value="KZT70662.1"/>
    <property type="molecule type" value="Genomic_DNA"/>
</dbReference>
<keyword evidence="1" id="KW-0732">Signal</keyword>
<evidence type="ECO:0000313" key="3">
    <source>
        <dbReference type="Proteomes" id="UP000076727"/>
    </source>
</evidence>
<reference evidence="2 3" key="1">
    <citation type="journal article" date="2016" name="Mol. Biol. Evol.">
        <title>Comparative Genomics of Early-Diverging Mushroom-Forming Fungi Provides Insights into the Origins of Lignocellulose Decay Capabilities.</title>
        <authorList>
            <person name="Nagy L.G."/>
            <person name="Riley R."/>
            <person name="Tritt A."/>
            <person name="Adam C."/>
            <person name="Daum C."/>
            <person name="Floudas D."/>
            <person name="Sun H."/>
            <person name="Yadav J.S."/>
            <person name="Pangilinan J."/>
            <person name="Larsson K.H."/>
            <person name="Matsuura K."/>
            <person name="Barry K."/>
            <person name="Labutti K."/>
            <person name="Kuo R."/>
            <person name="Ohm R.A."/>
            <person name="Bhattacharya S.S."/>
            <person name="Shirouzu T."/>
            <person name="Yoshinaga Y."/>
            <person name="Martin F.M."/>
            <person name="Grigoriev I.V."/>
            <person name="Hibbett D.S."/>
        </authorList>
    </citation>
    <scope>NUCLEOTIDE SEQUENCE [LARGE SCALE GENOMIC DNA]</scope>
    <source>
        <strain evidence="2 3">L-15889</strain>
    </source>
</reference>
<dbReference type="AlphaFoldDB" id="A0A165REW4"/>
<proteinExistence type="predicted"/>
<evidence type="ECO:0000313" key="2">
    <source>
        <dbReference type="EMBL" id="KZT70662.1"/>
    </source>
</evidence>
<feature type="signal peptide" evidence="1">
    <location>
        <begin position="1"/>
        <end position="20"/>
    </location>
</feature>
<gene>
    <name evidence="2" type="ORF">DAEQUDRAFT_764531</name>
</gene>
<protein>
    <submittedName>
        <fullName evidence="2">Uncharacterized protein</fullName>
    </submittedName>
</protein>
<evidence type="ECO:0000256" key="1">
    <source>
        <dbReference type="SAM" id="SignalP"/>
    </source>
</evidence>
<accession>A0A165REW4</accession>
<keyword evidence="3" id="KW-1185">Reference proteome</keyword>
<name>A0A165REW4_9APHY</name>
<sequence length="166" mass="18225">MSLFRILLPLLSPLTQKTLALKVLLQVIEGGFRRDAITITTWEAPHRAVDENGVEKYVGNKAKYLAVHDDDEHHSNRRRDLGPRHAGGVDAHCATAHNLKKTKNSHPSVPNQLAFETLIGLLAVLVNNPKDRLAGFSTEEIADAIGELKHRYRDGASARAAIAKNG</sequence>
<feature type="chain" id="PRO_5007865720" evidence="1">
    <location>
        <begin position="21"/>
        <end position="166"/>
    </location>
</feature>